<dbReference type="InterPro" id="IPR001888">
    <property type="entry name" value="Transposase_1"/>
</dbReference>
<dbReference type="InterPro" id="IPR036397">
    <property type="entry name" value="RNaseH_sf"/>
</dbReference>
<dbReference type="AlphaFoldDB" id="A0A4Y2EWZ9"/>
<name>A0A4Y2EWZ9_ARAVE</name>
<comment type="caution">
    <text evidence="1">The sequence shown here is derived from an EMBL/GenBank/DDBJ whole genome shotgun (WGS) entry which is preliminary data.</text>
</comment>
<sequence>MPREKNWEPLVYTNVEQKLSWCYSSEPPSTSPKVNIHSQKAILCCCCGNSVDILYYELLPPIQAIISFKHSSQIDNLKQAICQKCVELANRKGVVFPLDTTRSHVFASLPPSEVVEVWLGCLTLPSI</sequence>
<evidence type="ECO:0000313" key="1">
    <source>
        <dbReference type="EMBL" id="GBM32435.1"/>
    </source>
</evidence>
<dbReference type="Pfam" id="PF01359">
    <property type="entry name" value="Transposase_1"/>
    <property type="match status" value="1"/>
</dbReference>
<evidence type="ECO:0000313" key="2">
    <source>
        <dbReference type="Proteomes" id="UP000499080"/>
    </source>
</evidence>
<dbReference type="Proteomes" id="UP000499080">
    <property type="component" value="Unassembled WGS sequence"/>
</dbReference>
<organism evidence="1 2">
    <name type="scientific">Araneus ventricosus</name>
    <name type="common">Orbweaver spider</name>
    <name type="synonym">Epeira ventricosa</name>
    <dbReference type="NCBI Taxonomy" id="182803"/>
    <lineage>
        <taxon>Eukaryota</taxon>
        <taxon>Metazoa</taxon>
        <taxon>Ecdysozoa</taxon>
        <taxon>Arthropoda</taxon>
        <taxon>Chelicerata</taxon>
        <taxon>Arachnida</taxon>
        <taxon>Araneae</taxon>
        <taxon>Araneomorphae</taxon>
        <taxon>Entelegynae</taxon>
        <taxon>Araneoidea</taxon>
        <taxon>Araneidae</taxon>
        <taxon>Araneus</taxon>
    </lineage>
</organism>
<gene>
    <name evidence="1" type="ORF">AVEN_136017_1</name>
</gene>
<reference evidence="1 2" key="1">
    <citation type="journal article" date="2019" name="Sci. Rep.">
        <title>Orb-weaving spider Araneus ventricosus genome elucidates the spidroin gene catalogue.</title>
        <authorList>
            <person name="Kono N."/>
            <person name="Nakamura H."/>
            <person name="Ohtoshi R."/>
            <person name="Moran D.A.P."/>
            <person name="Shinohara A."/>
            <person name="Yoshida Y."/>
            <person name="Fujiwara M."/>
            <person name="Mori M."/>
            <person name="Tomita M."/>
            <person name="Arakawa K."/>
        </authorList>
    </citation>
    <scope>NUCLEOTIDE SEQUENCE [LARGE SCALE GENOMIC DNA]</scope>
</reference>
<proteinExistence type="predicted"/>
<dbReference type="EMBL" id="BGPR01000708">
    <property type="protein sequence ID" value="GBM32435.1"/>
    <property type="molecule type" value="Genomic_DNA"/>
</dbReference>
<protein>
    <submittedName>
        <fullName evidence="1">Uncharacterized protein</fullName>
    </submittedName>
</protein>
<dbReference type="Gene3D" id="3.30.420.10">
    <property type="entry name" value="Ribonuclease H-like superfamily/Ribonuclease H"/>
    <property type="match status" value="1"/>
</dbReference>
<dbReference type="GO" id="GO:0003676">
    <property type="term" value="F:nucleic acid binding"/>
    <property type="evidence" value="ECO:0007669"/>
    <property type="project" value="InterPro"/>
</dbReference>
<accession>A0A4Y2EWZ9</accession>
<keyword evidence="2" id="KW-1185">Reference proteome</keyword>